<dbReference type="AlphaFoldDB" id="A0A5B7H8M9"/>
<sequence>MSGGWAHHNLAAPPTYTPDEVKTQTTRCNTTLQSPQPQTNLKPRQTLFDSRDKKSTNNHQHN</sequence>
<gene>
    <name evidence="2" type="ORF">E2C01_063234</name>
</gene>
<name>A0A5B7H8M9_PORTR</name>
<protein>
    <submittedName>
        <fullName evidence="2">Uncharacterized protein</fullName>
    </submittedName>
</protein>
<organism evidence="2 3">
    <name type="scientific">Portunus trituberculatus</name>
    <name type="common">Swimming crab</name>
    <name type="synonym">Neptunus trituberculatus</name>
    <dbReference type="NCBI Taxonomy" id="210409"/>
    <lineage>
        <taxon>Eukaryota</taxon>
        <taxon>Metazoa</taxon>
        <taxon>Ecdysozoa</taxon>
        <taxon>Arthropoda</taxon>
        <taxon>Crustacea</taxon>
        <taxon>Multicrustacea</taxon>
        <taxon>Malacostraca</taxon>
        <taxon>Eumalacostraca</taxon>
        <taxon>Eucarida</taxon>
        <taxon>Decapoda</taxon>
        <taxon>Pleocyemata</taxon>
        <taxon>Brachyura</taxon>
        <taxon>Eubrachyura</taxon>
        <taxon>Portunoidea</taxon>
        <taxon>Portunidae</taxon>
        <taxon>Portuninae</taxon>
        <taxon>Portunus</taxon>
    </lineage>
</organism>
<feature type="compositionally biased region" description="Polar residues" evidence="1">
    <location>
        <begin position="23"/>
        <end position="43"/>
    </location>
</feature>
<dbReference type="Proteomes" id="UP000324222">
    <property type="component" value="Unassembled WGS sequence"/>
</dbReference>
<evidence type="ECO:0000256" key="1">
    <source>
        <dbReference type="SAM" id="MobiDB-lite"/>
    </source>
</evidence>
<evidence type="ECO:0000313" key="3">
    <source>
        <dbReference type="Proteomes" id="UP000324222"/>
    </source>
</evidence>
<reference evidence="2 3" key="1">
    <citation type="submission" date="2019-05" db="EMBL/GenBank/DDBJ databases">
        <title>Another draft genome of Portunus trituberculatus and its Hox gene families provides insights of decapod evolution.</title>
        <authorList>
            <person name="Jeong J.-H."/>
            <person name="Song I."/>
            <person name="Kim S."/>
            <person name="Choi T."/>
            <person name="Kim D."/>
            <person name="Ryu S."/>
            <person name="Kim W."/>
        </authorList>
    </citation>
    <scope>NUCLEOTIDE SEQUENCE [LARGE SCALE GENOMIC DNA]</scope>
    <source>
        <tissue evidence="2">Muscle</tissue>
    </source>
</reference>
<proteinExistence type="predicted"/>
<dbReference type="EMBL" id="VSRR010028757">
    <property type="protein sequence ID" value="MPC69021.1"/>
    <property type="molecule type" value="Genomic_DNA"/>
</dbReference>
<comment type="caution">
    <text evidence="2">The sequence shown here is derived from an EMBL/GenBank/DDBJ whole genome shotgun (WGS) entry which is preliminary data.</text>
</comment>
<evidence type="ECO:0000313" key="2">
    <source>
        <dbReference type="EMBL" id="MPC69021.1"/>
    </source>
</evidence>
<feature type="region of interest" description="Disordered" evidence="1">
    <location>
        <begin position="1"/>
        <end position="62"/>
    </location>
</feature>
<accession>A0A5B7H8M9</accession>
<keyword evidence="3" id="KW-1185">Reference proteome</keyword>